<feature type="region of interest" description="Disordered" evidence="1">
    <location>
        <begin position="169"/>
        <end position="202"/>
    </location>
</feature>
<evidence type="ECO:0000313" key="3">
    <source>
        <dbReference type="Proteomes" id="UP000813385"/>
    </source>
</evidence>
<evidence type="ECO:0000256" key="1">
    <source>
        <dbReference type="SAM" id="MobiDB-lite"/>
    </source>
</evidence>
<dbReference type="AlphaFoldDB" id="A0A8K0TAP1"/>
<reference evidence="2" key="1">
    <citation type="journal article" date="2021" name="Nat. Commun.">
        <title>Genetic determinants of endophytism in the Arabidopsis root mycobiome.</title>
        <authorList>
            <person name="Mesny F."/>
            <person name="Miyauchi S."/>
            <person name="Thiergart T."/>
            <person name="Pickel B."/>
            <person name="Atanasova L."/>
            <person name="Karlsson M."/>
            <person name="Huettel B."/>
            <person name="Barry K.W."/>
            <person name="Haridas S."/>
            <person name="Chen C."/>
            <person name="Bauer D."/>
            <person name="Andreopoulos W."/>
            <person name="Pangilinan J."/>
            <person name="LaButti K."/>
            <person name="Riley R."/>
            <person name="Lipzen A."/>
            <person name="Clum A."/>
            <person name="Drula E."/>
            <person name="Henrissat B."/>
            <person name="Kohler A."/>
            <person name="Grigoriev I.V."/>
            <person name="Martin F.M."/>
            <person name="Hacquard S."/>
        </authorList>
    </citation>
    <scope>NUCLEOTIDE SEQUENCE</scope>
    <source>
        <strain evidence="2">MPI-CAGE-AT-0016</strain>
    </source>
</reference>
<sequence length="300" mass="32338">MASNPWPTNQPIDWAALQAFAAQQQRLEQSGSPSTLTPAQRAAIYTLIPPPAIKQAGAVVEDNINYIGHLNQYLQKHHPGTSLNFTEESFTIPKPTGSGFDIAWHCKCVIPAPQTREPLSFPVAVNGQAPATFLRKQQARQFAAYSACAYLHVNGALLLPMGAKLPDASAGNVLPPPTTSQSSQPTPAPQRAPASPAPAQPNPALEALLADKAKKEVLARVNILAQELKLPPPTYSFSQSYDGSWTALCEFSHPKFPDGLGSVRGAESSSAAQMQAAEIVYQWLEAEKARREEMYRSMTG</sequence>
<proteinExistence type="predicted"/>
<evidence type="ECO:0008006" key="4">
    <source>
        <dbReference type="Google" id="ProtNLM"/>
    </source>
</evidence>
<evidence type="ECO:0000313" key="2">
    <source>
        <dbReference type="EMBL" id="KAH7354385.1"/>
    </source>
</evidence>
<organism evidence="2 3">
    <name type="scientific">Plectosphaerella cucumerina</name>
    <dbReference type="NCBI Taxonomy" id="40658"/>
    <lineage>
        <taxon>Eukaryota</taxon>
        <taxon>Fungi</taxon>
        <taxon>Dikarya</taxon>
        <taxon>Ascomycota</taxon>
        <taxon>Pezizomycotina</taxon>
        <taxon>Sordariomycetes</taxon>
        <taxon>Hypocreomycetidae</taxon>
        <taxon>Glomerellales</taxon>
        <taxon>Plectosphaerellaceae</taxon>
        <taxon>Plectosphaerella</taxon>
    </lineage>
</organism>
<protein>
    <recommendedName>
        <fullName evidence="4">DRBM domain-containing protein</fullName>
    </recommendedName>
</protein>
<gene>
    <name evidence="2" type="ORF">B0T11DRAFT_288550</name>
</gene>
<accession>A0A8K0TAP1</accession>
<name>A0A8K0TAP1_9PEZI</name>
<dbReference type="Proteomes" id="UP000813385">
    <property type="component" value="Unassembled WGS sequence"/>
</dbReference>
<feature type="compositionally biased region" description="Pro residues" evidence="1">
    <location>
        <begin position="186"/>
        <end position="201"/>
    </location>
</feature>
<dbReference type="EMBL" id="JAGPXD010000005">
    <property type="protein sequence ID" value="KAH7354385.1"/>
    <property type="molecule type" value="Genomic_DNA"/>
</dbReference>
<comment type="caution">
    <text evidence="2">The sequence shown here is derived from an EMBL/GenBank/DDBJ whole genome shotgun (WGS) entry which is preliminary data.</text>
</comment>
<keyword evidence="3" id="KW-1185">Reference proteome</keyword>
<dbReference type="OrthoDB" id="5222339at2759"/>